<dbReference type="Proteomes" id="UP000269396">
    <property type="component" value="Unassembled WGS sequence"/>
</dbReference>
<keyword evidence="2" id="KW-1185">Reference proteome</keyword>
<sequence length="100" mass="11520">MTTRLKRMWPDWLAGIQHYINGVNFSQADYSSLNQCKFCSPDDIACANICQSTKLIGQPFLFGRPKLNVSVLFMHCFIERFSLLLYKCVKEKKLVVPLSI</sequence>
<dbReference type="STRING" id="31246.A0A183PEJ6"/>
<organism evidence="1 2">
    <name type="scientific">Schistosoma mattheei</name>
    <dbReference type="NCBI Taxonomy" id="31246"/>
    <lineage>
        <taxon>Eukaryota</taxon>
        <taxon>Metazoa</taxon>
        <taxon>Spiralia</taxon>
        <taxon>Lophotrochozoa</taxon>
        <taxon>Platyhelminthes</taxon>
        <taxon>Trematoda</taxon>
        <taxon>Digenea</taxon>
        <taxon>Strigeidida</taxon>
        <taxon>Schistosomatoidea</taxon>
        <taxon>Schistosomatidae</taxon>
        <taxon>Schistosoma</taxon>
    </lineage>
</organism>
<accession>A0A183PEJ6</accession>
<evidence type="ECO:0000313" key="2">
    <source>
        <dbReference type="Proteomes" id="UP000269396"/>
    </source>
</evidence>
<name>A0A183PEJ6_9TREM</name>
<gene>
    <name evidence="1" type="ORF">SMTD_LOCUS12782</name>
</gene>
<dbReference type="AlphaFoldDB" id="A0A183PEJ6"/>
<reference evidence="1 2" key="1">
    <citation type="submission" date="2018-11" db="EMBL/GenBank/DDBJ databases">
        <authorList>
            <consortium name="Pathogen Informatics"/>
        </authorList>
    </citation>
    <scope>NUCLEOTIDE SEQUENCE [LARGE SCALE GENOMIC DNA]</scope>
    <source>
        <strain>Denwood</strain>
        <strain evidence="2">Zambia</strain>
    </source>
</reference>
<protein>
    <submittedName>
        <fullName evidence="1">Uncharacterized protein</fullName>
    </submittedName>
</protein>
<evidence type="ECO:0000313" key="1">
    <source>
        <dbReference type="EMBL" id="VDP61844.1"/>
    </source>
</evidence>
<proteinExistence type="predicted"/>
<dbReference type="EMBL" id="UZAL01032798">
    <property type="protein sequence ID" value="VDP61844.1"/>
    <property type="molecule type" value="Genomic_DNA"/>
</dbReference>